<dbReference type="Proteomes" id="UP000318815">
    <property type="component" value="Unassembled WGS sequence"/>
</dbReference>
<organism evidence="1 2">
    <name type="scientific">Chitinophaga pinensis</name>
    <dbReference type="NCBI Taxonomy" id="79329"/>
    <lineage>
        <taxon>Bacteria</taxon>
        <taxon>Pseudomonadati</taxon>
        <taxon>Bacteroidota</taxon>
        <taxon>Chitinophagia</taxon>
        <taxon>Chitinophagales</taxon>
        <taxon>Chitinophagaceae</taxon>
        <taxon>Chitinophaga</taxon>
    </lineage>
</organism>
<evidence type="ECO:0000313" key="2">
    <source>
        <dbReference type="Proteomes" id="UP000318815"/>
    </source>
</evidence>
<dbReference type="RefSeq" id="WP_146307695.1">
    <property type="nucleotide sequence ID" value="NZ_VOHS01000044.1"/>
</dbReference>
<dbReference type="EMBL" id="VOHS01000044">
    <property type="protein sequence ID" value="TWV94699.1"/>
    <property type="molecule type" value="Genomic_DNA"/>
</dbReference>
<sequence length="298" mass="34485">MNKFKEITDTVTAEIENGTDYSLIEQLENTAGSKISSEKALRNYIVFLLVLIEKSKYTETASAVLIDKIYKDKIGYDAVDKSKEKYGAIFIETIKDGAVFPYVNTSFFLQKLFRSIIYGRGNTEEQNITSITPHKKLLEANEYLLVQHLNEKGIDDEAINIYCNSFLDIDVTVKLDPDANKIMRDKILGQGQFKEPDLISYLKIFIRPLYSYPSGMTERVPFYVPEPFYTQTFGTHDRLIEILETEINRPNYSVEERNLIIDIIAFLNKYQSTRDRIDTHKYVKLKTNTMASKLHKHL</sequence>
<accession>A0A5C6LJS7</accession>
<protein>
    <submittedName>
        <fullName evidence="1">Uncharacterized protein</fullName>
    </submittedName>
</protein>
<gene>
    <name evidence="1" type="ORF">FEF09_25285</name>
</gene>
<reference evidence="1 2" key="1">
    <citation type="submission" date="2019-08" db="EMBL/GenBank/DDBJ databases">
        <title>Whole genome sequencing of chitin degrading bacteria Chitinophaga pinensis YS16.</title>
        <authorList>
            <person name="Singh R.P."/>
            <person name="Manchanda G."/>
            <person name="Maurya I.K."/>
            <person name="Joshi N.K."/>
            <person name="Srivastava A.K."/>
        </authorList>
    </citation>
    <scope>NUCLEOTIDE SEQUENCE [LARGE SCALE GENOMIC DNA]</scope>
    <source>
        <strain evidence="1 2">YS-16</strain>
    </source>
</reference>
<name>A0A5C6LJS7_9BACT</name>
<proteinExistence type="predicted"/>
<dbReference type="AlphaFoldDB" id="A0A5C6LJS7"/>
<evidence type="ECO:0000313" key="1">
    <source>
        <dbReference type="EMBL" id="TWV94699.1"/>
    </source>
</evidence>
<keyword evidence="2" id="KW-1185">Reference proteome</keyword>
<comment type="caution">
    <text evidence="1">The sequence shown here is derived from an EMBL/GenBank/DDBJ whole genome shotgun (WGS) entry which is preliminary data.</text>
</comment>